<name>A0A8T2QY27_CERRI</name>
<dbReference type="AlphaFoldDB" id="A0A8T2QY27"/>
<keyword evidence="4" id="KW-1185">Reference proteome</keyword>
<gene>
    <name evidence="3" type="ORF">KP509_31G030000</name>
</gene>
<comment type="caution">
    <text evidence="3">The sequence shown here is derived from an EMBL/GenBank/DDBJ whole genome shotgun (WGS) entry which is preliminary data.</text>
</comment>
<feature type="domain" description="Calmodulin binding protein central" evidence="2">
    <location>
        <begin position="20"/>
        <end position="68"/>
    </location>
</feature>
<organism evidence="3 4">
    <name type="scientific">Ceratopteris richardii</name>
    <name type="common">Triangle waterfern</name>
    <dbReference type="NCBI Taxonomy" id="49495"/>
    <lineage>
        <taxon>Eukaryota</taxon>
        <taxon>Viridiplantae</taxon>
        <taxon>Streptophyta</taxon>
        <taxon>Embryophyta</taxon>
        <taxon>Tracheophyta</taxon>
        <taxon>Polypodiopsida</taxon>
        <taxon>Polypodiidae</taxon>
        <taxon>Polypodiales</taxon>
        <taxon>Pteridineae</taxon>
        <taxon>Pteridaceae</taxon>
        <taxon>Parkerioideae</taxon>
        <taxon>Ceratopteris</taxon>
    </lineage>
</organism>
<feature type="region of interest" description="Disordered" evidence="1">
    <location>
        <begin position="74"/>
        <end position="94"/>
    </location>
</feature>
<feature type="region of interest" description="Disordered" evidence="1">
    <location>
        <begin position="119"/>
        <end position="138"/>
    </location>
</feature>
<evidence type="ECO:0000259" key="2">
    <source>
        <dbReference type="Pfam" id="PF20451"/>
    </source>
</evidence>
<accession>A0A8T2QY27</accession>
<sequence>MKSHLLMMKFGDLRRFDKIAFHKQLQGNGIKTVSDFLERYEQDGQKLRIELGIKPKAWDAILKHAKKCVSVDISSQPVDSPHGAVQPLSTDQPAELPQETLQRPSVPPLDKTLLGNAIPDTSSPNVASAASEHHDPGSLMYTEGTSVIEEKFEGASTFSQCFEAYGPRPSDDYAHRQLVSATNGRQLPMQQEVVCSQDVVLSQGIAVPMLNTIPDCIGRESNCQNGQANHFLDGTIEENQITQSNVVSNSRCGTQIEPPSHTSIQNHLPSSAFFGSHDQRVPLTCDNVSTVFQERFHEPPPPTDHEEGYAAQGPTTYEDLFGVEDMIWFEEDVMMIMNYIQGGDHSSQQELDPLPPGAGYNIGGNNAVYWATKVFLFLRKLSRPKKRRRIQF</sequence>
<proteinExistence type="predicted"/>
<dbReference type="InterPro" id="IPR046830">
    <property type="entry name" value="Calmod_bind_M"/>
</dbReference>
<feature type="compositionally biased region" description="Polar residues" evidence="1">
    <location>
        <begin position="119"/>
        <end position="128"/>
    </location>
</feature>
<reference evidence="3" key="1">
    <citation type="submission" date="2021-08" db="EMBL/GenBank/DDBJ databases">
        <title>WGS assembly of Ceratopteris richardii.</title>
        <authorList>
            <person name="Marchant D.B."/>
            <person name="Chen G."/>
            <person name="Jenkins J."/>
            <person name="Shu S."/>
            <person name="Leebens-Mack J."/>
            <person name="Grimwood J."/>
            <person name="Schmutz J."/>
            <person name="Soltis P."/>
            <person name="Soltis D."/>
            <person name="Chen Z.-H."/>
        </authorList>
    </citation>
    <scope>NUCLEOTIDE SEQUENCE</scope>
    <source>
        <strain evidence="3">Whitten #5841</strain>
        <tissue evidence="3">Leaf</tissue>
    </source>
</reference>
<dbReference type="Pfam" id="PF20451">
    <property type="entry name" value="Calmod_bind_M"/>
    <property type="match status" value="1"/>
</dbReference>
<evidence type="ECO:0000313" key="3">
    <source>
        <dbReference type="EMBL" id="KAH7288530.1"/>
    </source>
</evidence>
<dbReference type="Proteomes" id="UP000825935">
    <property type="component" value="Chromosome 31"/>
</dbReference>
<evidence type="ECO:0000313" key="4">
    <source>
        <dbReference type="Proteomes" id="UP000825935"/>
    </source>
</evidence>
<protein>
    <recommendedName>
        <fullName evidence="2">Calmodulin binding protein central domain-containing protein</fullName>
    </recommendedName>
</protein>
<dbReference type="EMBL" id="CM035436">
    <property type="protein sequence ID" value="KAH7288530.1"/>
    <property type="molecule type" value="Genomic_DNA"/>
</dbReference>
<evidence type="ECO:0000256" key="1">
    <source>
        <dbReference type="SAM" id="MobiDB-lite"/>
    </source>
</evidence>